<dbReference type="GO" id="GO:0008188">
    <property type="term" value="F:neuropeptide receptor activity"/>
    <property type="evidence" value="ECO:0007669"/>
    <property type="project" value="TreeGrafter"/>
</dbReference>
<name>A0AAV2KRQ8_KNICA</name>
<keyword evidence="4" id="KW-0297">G-protein coupled receptor</keyword>
<evidence type="ECO:0000256" key="6">
    <source>
        <dbReference type="ARBA" id="ARBA00023170"/>
    </source>
</evidence>
<dbReference type="GO" id="GO:0005886">
    <property type="term" value="C:plasma membrane"/>
    <property type="evidence" value="ECO:0007669"/>
    <property type="project" value="TreeGrafter"/>
</dbReference>
<evidence type="ECO:0000256" key="3">
    <source>
        <dbReference type="ARBA" id="ARBA00022989"/>
    </source>
</evidence>
<dbReference type="AlphaFoldDB" id="A0AAV2KRQ8"/>
<dbReference type="PANTHER" id="PTHR24238:SF75">
    <property type="entry name" value="CHOLECYSTOKININ-LIKE RECEPTOR AT 17D1-RELATED"/>
    <property type="match status" value="1"/>
</dbReference>
<gene>
    <name evidence="10" type="ORF">KC01_LOCUS20293</name>
</gene>
<dbReference type="PANTHER" id="PTHR24238">
    <property type="entry name" value="G-PROTEIN COUPLED RECEPTOR"/>
    <property type="match status" value="1"/>
</dbReference>
<dbReference type="SUPFAM" id="SSF81321">
    <property type="entry name" value="Family A G protein-coupled receptor-like"/>
    <property type="match status" value="1"/>
</dbReference>
<dbReference type="InterPro" id="IPR017452">
    <property type="entry name" value="GPCR_Rhodpsn_7TM"/>
</dbReference>
<sequence>METFTIQDMLVNSTDLNKILCSFGIKNISDCEREEDSSPEPKDINQSVRIALYGLIFLLSVLGNSLIIAVLVRNRRMRTVTNLFLLSLSVSDLMVSLVCIPFTLIPNLMRDFIFGTGICKLVMYFMDRSIEKSMRV</sequence>
<evidence type="ECO:0000256" key="8">
    <source>
        <dbReference type="SAM" id="Phobius"/>
    </source>
</evidence>
<evidence type="ECO:0000313" key="10">
    <source>
        <dbReference type="EMBL" id="CAL1590846.1"/>
    </source>
</evidence>
<keyword evidence="5 8" id="KW-0472">Membrane</keyword>
<keyword evidence="6" id="KW-0675">Receptor</keyword>
<feature type="domain" description="G-protein coupled receptors family 1 profile" evidence="9">
    <location>
        <begin position="63"/>
        <end position="136"/>
    </location>
</feature>
<keyword evidence="2 8" id="KW-0812">Transmembrane</keyword>
<evidence type="ECO:0000313" key="11">
    <source>
        <dbReference type="Proteomes" id="UP001497482"/>
    </source>
</evidence>
<dbReference type="PRINTS" id="PR00237">
    <property type="entry name" value="GPCRRHODOPSN"/>
</dbReference>
<keyword evidence="7" id="KW-0807">Transducer</keyword>
<evidence type="ECO:0000256" key="1">
    <source>
        <dbReference type="ARBA" id="ARBA00004141"/>
    </source>
</evidence>
<evidence type="ECO:0000256" key="4">
    <source>
        <dbReference type="ARBA" id="ARBA00023040"/>
    </source>
</evidence>
<feature type="transmembrane region" description="Helical" evidence="8">
    <location>
        <begin position="83"/>
        <end position="103"/>
    </location>
</feature>
<dbReference type="Proteomes" id="UP001497482">
    <property type="component" value="Chromosome 19"/>
</dbReference>
<dbReference type="EMBL" id="OZ035841">
    <property type="protein sequence ID" value="CAL1590846.1"/>
    <property type="molecule type" value="Genomic_DNA"/>
</dbReference>
<dbReference type="Gene3D" id="1.20.1070.10">
    <property type="entry name" value="Rhodopsin 7-helix transmembrane proteins"/>
    <property type="match status" value="1"/>
</dbReference>
<comment type="subcellular location">
    <subcellularLocation>
        <location evidence="1">Membrane</location>
        <topology evidence="1">Multi-pass membrane protein</topology>
    </subcellularLocation>
</comment>
<proteinExistence type="predicted"/>
<evidence type="ECO:0000259" key="9">
    <source>
        <dbReference type="PROSITE" id="PS50262"/>
    </source>
</evidence>
<feature type="transmembrane region" description="Helical" evidence="8">
    <location>
        <begin position="50"/>
        <end position="71"/>
    </location>
</feature>
<dbReference type="InterPro" id="IPR000276">
    <property type="entry name" value="GPCR_Rhodpsn"/>
</dbReference>
<evidence type="ECO:0000256" key="5">
    <source>
        <dbReference type="ARBA" id="ARBA00023136"/>
    </source>
</evidence>
<evidence type="ECO:0000256" key="2">
    <source>
        <dbReference type="ARBA" id="ARBA00022692"/>
    </source>
</evidence>
<keyword evidence="3 8" id="KW-1133">Transmembrane helix</keyword>
<dbReference type="PROSITE" id="PS50262">
    <property type="entry name" value="G_PROTEIN_RECEP_F1_2"/>
    <property type="match status" value="1"/>
</dbReference>
<evidence type="ECO:0000256" key="7">
    <source>
        <dbReference type="ARBA" id="ARBA00023224"/>
    </source>
</evidence>
<organism evidence="10 11">
    <name type="scientific">Knipowitschia caucasica</name>
    <name type="common">Caucasian dwarf goby</name>
    <name type="synonym">Pomatoschistus caucasicus</name>
    <dbReference type="NCBI Taxonomy" id="637954"/>
    <lineage>
        <taxon>Eukaryota</taxon>
        <taxon>Metazoa</taxon>
        <taxon>Chordata</taxon>
        <taxon>Craniata</taxon>
        <taxon>Vertebrata</taxon>
        <taxon>Euteleostomi</taxon>
        <taxon>Actinopterygii</taxon>
        <taxon>Neopterygii</taxon>
        <taxon>Teleostei</taxon>
        <taxon>Neoteleostei</taxon>
        <taxon>Acanthomorphata</taxon>
        <taxon>Gobiaria</taxon>
        <taxon>Gobiiformes</taxon>
        <taxon>Gobioidei</taxon>
        <taxon>Gobiidae</taxon>
        <taxon>Gobiinae</taxon>
        <taxon>Knipowitschia</taxon>
    </lineage>
</organism>
<keyword evidence="11" id="KW-1185">Reference proteome</keyword>
<protein>
    <recommendedName>
        <fullName evidence="9">G-protein coupled receptors family 1 profile domain-containing protein</fullName>
    </recommendedName>
</protein>
<reference evidence="10 11" key="1">
    <citation type="submission" date="2024-04" db="EMBL/GenBank/DDBJ databases">
        <authorList>
            <person name="Waldvogel A.-M."/>
            <person name="Schoenle A."/>
        </authorList>
    </citation>
    <scope>NUCLEOTIDE SEQUENCE [LARGE SCALE GENOMIC DNA]</scope>
</reference>
<dbReference type="Pfam" id="PF00001">
    <property type="entry name" value="7tm_1"/>
    <property type="match status" value="1"/>
</dbReference>
<accession>A0AAV2KRQ8</accession>